<feature type="transmembrane region" description="Helical" evidence="2">
    <location>
        <begin position="300"/>
        <end position="322"/>
    </location>
</feature>
<feature type="transmembrane region" description="Helical" evidence="2">
    <location>
        <begin position="215"/>
        <end position="237"/>
    </location>
</feature>
<dbReference type="RefSeq" id="WP_069727382.1">
    <property type="nucleotide sequence ID" value="NZ_MDCO01000012.1"/>
</dbReference>
<feature type="region of interest" description="Disordered" evidence="1">
    <location>
        <begin position="108"/>
        <end position="132"/>
    </location>
</feature>
<protein>
    <submittedName>
        <fullName evidence="3">Uncharacterized protein</fullName>
    </submittedName>
</protein>
<reference evidence="3 4" key="1">
    <citation type="submission" date="2016-08" db="EMBL/GenBank/DDBJ databases">
        <title>Characterization and recognition of Brachyspira hampsonii sp. nov., a novel intestinal spirochete that is pathogenic to pigs.</title>
        <authorList>
            <person name="Mirajkar N."/>
            <person name="La T."/>
            <person name="Phillips N."/>
            <person name="Hampson D."/>
            <person name="Gebhart C."/>
        </authorList>
    </citation>
    <scope>NUCLEOTIDE SEQUENCE [LARGE SCALE GENOMIC DNA]</scope>
    <source>
        <strain evidence="3 4">P280/1</strain>
    </source>
</reference>
<keyword evidence="2" id="KW-0472">Membrane</keyword>
<accession>A0A1E5ND65</accession>
<comment type="caution">
    <text evidence="3">The sequence shown here is derived from an EMBL/GenBank/DDBJ whole genome shotgun (WGS) entry which is preliminary data.</text>
</comment>
<keyword evidence="2" id="KW-1133">Transmembrane helix</keyword>
<proteinExistence type="predicted"/>
<evidence type="ECO:0000256" key="2">
    <source>
        <dbReference type="SAM" id="Phobius"/>
    </source>
</evidence>
<keyword evidence="2" id="KW-0812">Transmembrane</keyword>
<evidence type="ECO:0000313" key="4">
    <source>
        <dbReference type="Proteomes" id="UP000095247"/>
    </source>
</evidence>
<sequence>MKITLDMSISKLLDAFDREFGVSLGIYKGAHKSDNIKLFEISDPRKNQKAFIVINKDTSVESAEAMFRNTFGIRVQIKDRNGNTVSQESTLGGIRKLDKGFNNNDENNINLIDNDDDEEINDNSDDENKKKKKKKSYFLKPKTVKHTVEDKIKEIDKYYLGFQRSERYRSMLNLLSCMEEAKLTYPESKELTDHIEEIKSKSLNISNLSIKKRRFAILVLIIITSILSLIGVGTWGYNLYKNIKKDREADSIIQEIDNLRIRKGSLMESGNISEANAIDESINSKSARLNSIQNENAVSIANYFIILALFFAVILAMFILRLNKYNVTSIRFGKNT</sequence>
<dbReference type="Proteomes" id="UP000095247">
    <property type="component" value="Unassembled WGS sequence"/>
</dbReference>
<feature type="compositionally biased region" description="Acidic residues" evidence="1">
    <location>
        <begin position="113"/>
        <end position="125"/>
    </location>
</feature>
<evidence type="ECO:0000256" key="1">
    <source>
        <dbReference type="SAM" id="MobiDB-lite"/>
    </source>
</evidence>
<gene>
    <name evidence="3" type="ORF">BFL38_05015</name>
</gene>
<dbReference type="EMBL" id="MDCO01000012">
    <property type="protein sequence ID" value="OEJ14095.1"/>
    <property type="molecule type" value="Genomic_DNA"/>
</dbReference>
<dbReference type="AlphaFoldDB" id="A0A1E5ND65"/>
<evidence type="ECO:0000313" key="3">
    <source>
        <dbReference type="EMBL" id="OEJ14095.1"/>
    </source>
</evidence>
<name>A0A1E5ND65_9SPIR</name>
<organism evidence="3 4">
    <name type="scientific">Brachyspira hampsonii</name>
    <dbReference type="NCBI Taxonomy" id="1287055"/>
    <lineage>
        <taxon>Bacteria</taxon>
        <taxon>Pseudomonadati</taxon>
        <taxon>Spirochaetota</taxon>
        <taxon>Spirochaetia</taxon>
        <taxon>Brachyspirales</taxon>
        <taxon>Brachyspiraceae</taxon>
        <taxon>Brachyspira</taxon>
    </lineage>
</organism>